<dbReference type="OrthoDB" id="9784166at2"/>
<organism evidence="2 3">
    <name type="scientific">Deinococcus peraridilitoris (strain DSM 19664 / LMG 22246 / CIP 109416 / KR-200)</name>
    <dbReference type="NCBI Taxonomy" id="937777"/>
    <lineage>
        <taxon>Bacteria</taxon>
        <taxon>Thermotogati</taxon>
        <taxon>Deinococcota</taxon>
        <taxon>Deinococci</taxon>
        <taxon>Deinococcales</taxon>
        <taxon>Deinococcaceae</taxon>
        <taxon>Deinococcus</taxon>
    </lineage>
</organism>
<dbReference type="GO" id="GO:0005829">
    <property type="term" value="C:cytosol"/>
    <property type="evidence" value="ECO:0007669"/>
    <property type="project" value="TreeGrafter"/>
</dbReference>
<dbReference type="STRING" id="937777.Deipe_3522"/>
<dbReference type="Gene3D" id="3.30.420.40">
    <property type="match status" value="1"/>
</dbReference>
<protein>
    <submittedName>
        <fullName evidence="2">Universal bacterial protein YeaZ</fullName>
    </submittedName>
</protein>
<evidence type="ECO:0000259" key="1">
    <source>
        <dbReference type="Pfam" id="PF00814"/>
    </source>
</evidence>
<sequence>MILSIDTSTPFLVLGLWDGQSGAALALEDIKEVGRAHAEELPQAVTRLYQQSGRPPGATVLAIGTGPGSYTGLRVGTSYALGCARAWNADVVGVSSLEGVAARAQGTVAVSADARRGQVYGAVYQVHEGLVTEVLDPPRKQPTDEFASLARGLTWLRDEAPSGIALARLAAARGQPHWQLEYS</sequence>
<proteinExistence type="predicted"/>
<dbReference type="PANTHER" id="PTHR11735:SF11">
    <property type="entry name" value="TRNA THREONYLCARBAMOYLADENOSINE BIOSYNTHESIS PROTEIN TSAB"/>
    <property type="match status" value="1"/>
</dbReference>
<dbReference type="Pfam" id="PF00814">
    <property type="entry name" value="TsaD"/>
    <property type="match status" value="1"/>
</dbReference>
<dbReference type="RefSeq" id="WP_015237249.1">
    <property type="nucleotide sequence ID" value="NC_019793.1"/>
</dbReference>
<dbReference type="AlphaFoldDB" id="L0A6Y1"/>
<dbReference type="InterPro" id="IPR043129">
    <property type="entry name" value="ATPase_NBD"/>
</dbReference>
<evidence type="ECO:0000313" key="3">
    <source>
        <dbReference type="Proteomes" id="UP000010467"/>
    </source>
</evidence>
<dbReference type="PATRIC" id="fig|937777.3.peg.3532"/>
<feature type="domain" description="Gcp-like" evidence="1">
    <location>
        <begin position="32"/>
        <end position="131"/>
    </location>
</feature>
<dbReference type="InterPro" id="IPR022496">
    <property type="entry name" value="T6A_TsaB"/>
</dbReference>
<dbReference type="KEGG" id="dpd:Deipe_3522"/>
<evidence type="ECO:0000313" key="2">
    <source>
        <dbReference type="EMBL" id="AFZ68952.1"/>
    </source>
</evidence>
<dbReference type="NCBIfam" id="TIGR03725">
    <property type="entry name" value="T6A_YeaZ"/>
    <property type="match status" value="1"/>
</dbReference>
<dbReference type="eggNOG" id="COG1214">
    <property type="taxonomic scope" value="Bacteria"/>
</dbReference>
<dbReference type="PANTHER" id="PTHR11735">
    <property type="entry name" value="TRNA N6-ADENOSINE THREONYLCARBAMOYLTRANSFERASE"/>
    <property type="match status" value="1"/>
</dbReference>
<dbReference type="InterPro" id="IPR000905">
    <property type="entry name" value="Gcp-like_dom"/>
</dbReference>
<accession>L0A6Y1</accession>
<gene>
    <name evidence="2" type="ordered locus">Deipe_3522</name>
</gene>
<dbReference type="GO" id="GO:0002949">
    <property type="term" value="P:tRNA threonylcarbamoyladenosine modification"/>
    <property type="evidence" value="ECO:0007669"/>
    <property type="project" value="InterPro"/>
</dbReference>
<dbReference type="EMBL" id="CP003382">
    <property type="protein sequence ID" value="AFZ68952.1"/>
    <property type="molecule type" value="Genomic_DNA"/>
</dbReference>
<reference evidence="3" key="1">
    <citation type="submission" date="2012-03" db="EMBL/GenBank/DDBJ databases">
        <title>Complete sequence of chromosome of Deinococcus peraridilitoris DSM 19664.</title>
        <authorList>
            <person name="Lucas S."/>
            <person name="Copeland A."/>
            <person name="Lapidus A."/>
            <person name="Glavina del Rio T."/>
            <person name="Dalin E."/>
            <person name="Tice H."/>
            <person name="Bruce D."/>
            <person name="Goodwin L."/>
            <person name="Pitluck S."/>
            <person name="Peters L."/>
            <person name="Mikhailova N."/>
            <person name="Lu M."/>
            <person name="Kyrpides N."/>
            <person name="Mavromatis K."/>
            <person name="Ivanova N."/>
            <person name="Brettin T."/>
            <person name="Detter J.C."/>
            <person name="Han C."/>
            <person name="Larimer F."/>
            <person name="Land M."/>
            <person name="Hauser L."/>
            <person name="Markowitz V."/>
            <person name="Cheng J.-F."/>
            <person name="Hugenholtz P."/>
            <person name="Woyke T."/>
            <person name="Wu D."/>
            <person name="Pukall R."/>
            <person name="Steenblock K."/>
            <person name="Brambilla E."/>
            <person name="Klenk H.-P."/>
            <person name="Eisen J.A."/>
        </authorList>
    </citation>
    <scope>NUCLEOTIDE SEQUENCE [LARGE SCALE GENOMIC DNA]</scope>
    <source>
        <strain evidence="3">DSM 19664 / LMG 22246 / CIP 109416 / KR-200</strain>
    </source>
</reference>
<dbReference type="SUPFAM" id="SSF53067">
    <property type="entry name" value="Actin-like ATPase domain"/>
    <property type="match status" value="2"/>
</dbReference>
<name>L0A6Y1_DEIPD</name>
<dbReference type="HOGENOM" id="CLU_064886_4_0_0"/>
<keyword evidence="3" id="KW-1185">Reference proteome</keyword>
<dbReference type="Proteomes" id="UP000010467">
    <property type="component" value="Chromosome"/>
</dbReference>